<keyword evidence="3" id="KW-1185">Reference proteome</keyword>
<dbReference type="PANTHER" id="PTHR20859:SF53">
    <property type="entry name" value="INTERLEUKIN-22 RECEPTOR SUBUNIT ALPHA-1"/>
    <property type="match status" value="1"/>
</dbReference>
<dbReference type="Proteomes" id="UP000694580">
    <property type="component" value="Chromosome 5"/>
</dbReference>
<dbReference type="GeneTree" id="ENSGT01110000269274"/>
<dbReference type="Pfam" id="PF09294">
    <property type="entry name" value="Interfer-bind"/>
    <property type="match status" value="1"/>
</dbReference>
<dbReference type="GO" id="GO:0005886">
    <property type="term" value="C:plasma membrane"/>
    <property type="evidence" value="ECO:0007669"/>
    <property type="project" value="TreeGrafter"/>
</dbReference>
<dbReference type="Ensembl" id="ENSDCDT00010046859.1">
    <property type="protein sequence ID" value="ENSDCDP00010037301.1"/>
    <property type="gene ID" value="ENSDCDG00010024335.1"/>
</dbReference>
<organism evidence="2 3">
    <name type="scientific">Denticeps clupeoides</name>
    <name type="common">denticle herring</name>
    <dbReference type="NCBI Taxonomy" id="299321"/>
    <lineage>
        <taxon>Eukaryota</taxon>
        <taxon>Metazoa</taxon>
        <taxon>Chordata</taxon>
        <taxon>Craniata</taxon>
        <taxon>Vertebrata</taxon>
        <taxon>Euteleostomi</taxon>
        <taxon>Actinopterygii</taxon>
        <taxon>Neopterygii</taxon>
        <taxon>Teleostei</taxon>
        <taxon>Clupei</taxon>
        <taxon>Clupeiformes</taxon>
        <taxon>Denticipitoidei</taxon>
        <taxon>Denticipitidae</taxon>
        <taxon>Denticeps</taxon>
    </lineage>
</organism>
<dbReference type="GO" id="GO:0004896">
    <property type="term" value="F:cytokine receptor activity"/>
    <property type="evidence" value="ECO:0007669"/>
    <property type="project" value="TreeGrafter"/>
</dbReference>
<evidence type="ECO:0000313" key="2">
    <source>
        <dbReference type="Ensembl" id="ENSDCDP00010037301.1"/>
    </source>
</evidence>
<dbReference type="AlphaFoldDB" id="A0AAY4CYK3"/>
<dbReference type="Pfam" id="PF01108">
    <property type="entry name" value="Tissue_fac"/>
    <property type="match status" value="1"/>
</dbReference>
<accession>A0AAY4CYK3</accession>
<dbReference type="Gene3D" id="2.60.40.10">
    <property type="entry name" value="Immunoglobulins"/>
    <property type="match status" value="1"/>
</dbReference>
<dbReference type="InterPro" id="IPR003961">
    <property type="entry name" value="FN3_dom"/>
</dbReference>
<dbReference type="SUPFAM" id="SSF49265">
    <property type="entry name" value="Fibronectin type III"/>
    <property type="match status" value="2"/>
</dbReference>
<dbReference type="CDD" id="cd00063">
    <property type="entry name" value="FN3"/>
    <property type="match status" value="1"/>
</dbReference>
<dbReference type="PANTHER" id="PTHR20859">
    <property type="entry name" value="INTERFERON/INTERLEUKIN RECEPTOR"/>
    <property type="match status" value="1"/>
</dbReference>
<dbReference type="InterPro" id="IPR013783">
    <property type="entry name" value="Ig-like_fold"/>
</dbReference>
<dbReference type="InterPro" id="IPR050650">
    <property type="entry name" value="Type-II_Cytokine-TF_Rcpt"/>
</dbReference>
<evidence type="ECO:0000259" key="1">
    <source>
        <dbReference type="PROSITE" id="PS50853"/>
    </source>
</evidence>
<dbReference type="InterPro" id="IPR036116">
    <property type="entry name" value="FN3_sf"/>
</dbReference>
<reference evidence="2" key="3">
    <citation type="submission" date="2025-09" db="UniProtKB">
        <authorList>
            <consortium name="Ensembl"/>
        </authorList>
    </citation>
    <scope>IDENTIFICATION</scope>
</reference>
<dbReference type="InterPro" id="IPR015373">
    <property type="entry name" value="Interferon/interleukin_rcp_dom"/>
</dbReference>
<evidence type="ECO:0000313" key="3">
    <source>
        <dbReference type="Proteomes" id="UP000694580"/>
    </source>
</evidence>
<proteinExistence type="predicted"/>
<name>A0AAY4CYK3_9TELE</name>
<feature type="domain" description="Fibronectin type-III" evidence="1">
    <location>
        <begin position="28"/>
        <end position="129"/>
    </location>
</feature>
<protein>
    <recommendedName>
        <fullName evidence="1">Fibronectin type-III domain-containing protein</fullName>
    </recommendedName>
</protein>
<sequence length="200" mass="22789">MEIIQFIHLFDFYLCGGWGQVIAALMTQPVNVTLTSINMGAVLEWRPPPALAYRANLTYTAEYDMSLGRNSLVEKRYKAVCVQVKALHCDFGALPTPYGIYTFRVRAVEPGKAFQWAKTTEFTPDVHSIIGPPTVFMVLRQSYLELTVTAPKFKMSSLSQILGKPPKYKLTYWKEDSKIEVNFTDIKMFFVIMDPGRQVE</sequence>
<reference evidence="2" key="2">
    <citation type="submission" date="2025-08" db="UniProtKB">
        <authorList>
            <consortium name="Ensembl"/>
        </authorList>
    </citation>
    <scope>IDENTIFICATION</scope>
</reference>
<reference evidence="2 3" key="1">
    <citation type="submission" date="2020-06" db="EMBL/GenBank/DDBJ databases">
        <authorList>
            <consortium name="Wellcome Sanger Institute Data Sharing"/>
        </authorList>
    </citation>
    <scope>NUCLEOTIDE SEQUENCE [LARGE SCALE GENOMIC DNA]</scope>
</reference>
<dbReference type="PROSITE" id="PS50853">
    <property type="entry name" value="FN3"/>
    <property type="match status" value="1"/>
</dbReference>